<sequence>MGAERMPPTRVFRGEGDLMVDALIAASQEKAYNTAPMPGYGRDLVPYFDANGDENADAGVNNYYADAGNINAGRQQHTYERQKPNLQHQVSTPAQQAPPAPKPKQSKKTKPPKVVPAPKGSASAPNLLNQQKTTGHQTQQQNGNQKAPRRWAGPAFSNSPAPDALPVPDFLMGGGGKTSSAAQRSSPPANAGAELMAMLGQSAPAPAAPPPPPHPPHHAASAPDLMSMLSNARPSNAASHAPPPPPAKSNLLTPEALAAMVNGGGGGASRSASASAQAARNKQLLSMASAGPSVTSRPPPPPPAAPAPYGARAPPASDDFQRLLQRLG</sequence>
<dbReference type="Pfam" id="PF15365">
    <property type="entry name" value="PNRC"/>
    <property type="match status" value="1"/>
</dbReference>
<dbReference type="InterPro" id="IPR028322">
    <property type="entry name" value="PNRC-like_rgn"/>
</dbReference>
<organism evidence="3">
    <name type="scientific">Micromonas pusilla (strain CCMP1545)</name>
    <name type="common">Picoplanktonic green alga</name>
    <dbReference type="NCBI Taxonomy" id="564608"/>
    <lineage>
        <taxon>Eukaryota</taxon>
        <taxon>Viridiplantae</taxon>
        <taxon>Chlorophyta</taxon>
        <taxon>Mamiellophyceae</taxon>
        <taxon>Mamiellales</taxon>
        <taxon>Mamiellaceae</taxon>
        <taxon>Micromonas</taxon>
    </lineage>
</organism>
<name>C1MNB7_MICPC</name>
<dbReference type="KEGG" id="mpp:MICPUCDRAFT_70782"/>
<evidence type="ECO:0000313" key="3">
    <source>
        <dbReference type="Proteomes" id="UP000001876"/>
    </source>
</evidence>
<feature type="region of interest" description="Disordered" evidence="1">
    <location>
        <begin position="69"/>
        <end position="328"/>
    </location>
</feature>
<feature type="compositionally biased region" description="Low complexity" evidence="1">
    <location>
        <begin position="230"/>
        <end position="240"/>
    </location>
</feature>
<dbReference type="RefSeq" id="XP_003057076.1">
    <property type="nucleotide sequence ID" value="XM_003057030.1"/>
</dbReference>
<gene>
    <name evidence="2" type="ORF">MICPUCDRAFT_70782</name>
</gene>
<feature type="compositionally biased region" description="Low complexity" evidence="1">
    <location>
        <begin position="269"/>
        <end position="279"/>
    </location>
</feature>
<evidence type="ECO:0000256" key="1">
    <source>
        <dbReference type="SAM" id="MobiDB-lite"/>
    </source>
</evidence>
<evidence type="ECO:0000313" key="2">
    <source>
        <dbReference type="EMBL" id="EEH58721.1"/>
    </source>
</evidence>
<keyword evidence="3" id="KW-1185">Reference proteome</keyword>
<dbReference type="EMBL" id="GG663737">
    <property type="protein sequence ID" value="EEH58721.1"/>
    <property type="molecule type" value="Genomic_DNA"/>
</dbReference>
<dbReference type="GeneID" id="9682991"/>
<feature type="compositionally biased region" description="Polar residues" evidence="1">
    <location>
        <begin position="178"/>
        <end position="188"/>
    </location>
</feature>
<feature type="compositionally biased region" description="Low complexity" evidence="1">
    <location>
        <begin position="129"/>
        <end position="146"/>
    </location>
</feature>
<proteinExistence type="predicted"/>
<dbReference type="AlphaFoldDB" id="C1MNB7"/>
<feature type="compositionally biased region" description="Low complexity" evidence="1">
    <location>
        <begin position="307"/>
        <end position="316"/>
    </location>
</feature>
<feature type="compositionally biased region" description="Pro residues" evidence="1">
    <location>
        <begin position="297"/>
        <end position="306"/>
    </location>
</feature>
<protein>
    <submittedName>
        <fullName evidence="2">Predicted protein</fullName>
    </submittedName>
</protein>
<dbReference type="OrthoDB" id="2142961at2759"/>
<reference evidence="2 3" key="1">
    <citation type="journal article" date="2009" name="Science">
        <title>Green evolution and dynamic adaptations revealed by genomes of the marine picoeukaryotes Micromonas.</title>
        <authorList>
            <person name="Worden A.Z."/>
            <person name="Lee J.H."/>
            <person name="Mock T."/>
            <person name="Rouze P."/>
            <person name="Simmons M.P."/>
            <person name="Aerts A.L."/>
            <person name="Allen A.E."/>
            <person name="Cuvelier M.L."/>
            <person name="Derelle E."/>
            <person name="Everett M.V."/>
            <person name="Foulon E."/>
            <person name="Grimwood J."/>
            <person name="Gundlach H."/>
            <person name="Henrissat B."/>
            <person name="Napoli C."/>
            <person name="McDonald S.M."/>
            <person name="Parker M.S."/>
            <person name="Rombauts S."/>
            <person name="Salamov A."/>
            <person name="Von Dassow P."/>
            <person name="Badger J.H."/>
            <person name="Coutinho P.M."/>
            <person name="Demir E."/>
            <person name="Dubchak I."/>
            <person name="Gentemann C."/>
            <person name="Eikrem W."/>
            <person name="Gready J.E."/>
            <person name="John U."/>
            <person name="Lanier W."/>
            <person name="Lindquist E.A."/>
            <person name="Lucas S."/>
            <person name="Mayer K.F."/>
            <person name="Moreau H."/>
            <person name="Not F."/>
            <person name="Otillar R."/>
            <person name="Panaud O."/>
            <person name="Pangilinan J."/>
            <person name="Paulsen I."/>
            <person name="Piegu B."/>
            <person name="Poliakov A."/>
            <person name="Robbens S."/>
            <person name="Schmutz J."/>
            <person name="Toulza E."/>
            <person name="Wyss T."/>
            <person name="Zelensky A."/>
            <person name="Zhou K."/>
            <person name="Armbrust E.V."/>
            <person name="Bhattacharya D."/>
            <person name="Goodenough U.W."/>
            <person name="Van de Peer Y."/>
            <person name="Grigoriev I.V."/>
        </authorList>
    </citation>
    <scope>NUCLEOTIDE SEQUENCE [LARGE SCALE GENOMIC DNA]</scope>
    <source>
        <strain evidence="2 3">CCMP1545</strain>
    </source>
</reference>
<dbReference type="GO" id="GO:0016071">
    <property type="term" value="P:mRNA metabolic process"/>
    <property type="evidence" value="ECO:0007669"/>
    <property type="project" value="UniProtKB-ARBA"/>
</dbReference>
<dbReference type="Proteomes" id="UP000001876">
    <property type="component" value="Unassembled WGS sequence"/>
</dbReference>
<accession>C1MNB7</accession>
<dbReference type="OMA" id="MMAPSHY"/>